<sequence>MDSVEEAVSIFFVFAVFISSAFAQFGSALYGATFPSGFVSPFSDFGSASPSSSSSSQGFGNSPSPTNTGPVIFPPAPESRDTSGVIVGASGYGFVPPGSKGSRGAVIICESVTYKTYIYVRTYEATNLSMG</sequence>
<dbReference type="OrthoDB" id="7779135at2759"/>
<dbReference type="RefSeq" id="XP_002426915.1">
    <property type="nucleotide sequence ID" value="XM_002426870.1"/>
</dbReference>
<dbReference type="EMBL" id="DS235271">
    <property type="protein sequence ID" value="EEB14177.1"/>
    <property type="molecule type" value="Genomic_DNA"/>
</dbReference>
<evidence type="ECO:0000313" key="2">
    <source>
        <dbReference type="EMBL" id="EEB14177.1"/>
    </source>
</evidence>
<reference evidence="3" key="3">
    <citation type="submission" date="2020-05" db="UniProtKB">
        <authorList>
            <consortium name="EnsemblMetazoa"/>
        </authorList>
    </citation>
    <scope>IDENTIFICATION</scope>
    <source>
        <strain evidence="3">USDA</strain>
    </source>
</reference>
<dbReference type="GeneID" id="8229539"/>
<feature type="compositionally biased region" description="Low complexity" evidence="1">
    <location>
        <begin position="45"/>
        <end position="65"/>
    </location>
</feature>
<evidence type="ECO:0000256" key="1">
    <source>
        <dbReference type="SAM" id="MobiDB-lite"/>
    </source>
</evidence>
<protein>
    <submittedName>
        <fullName evidence="2 3">Uncharacterized protein</fullName>
    </submittedName>
</protein>
<dbReference type="CTD" id="8229539"/>
<keyword evidence="4" id="KW-1185">Reference proteome</keyword>
<dbReference type="Proteomes" id="UP000009046">
    <property type="component" value="Unassembled WGS sequence"/>
</dbReference>
<evidence type="ECO:0000313" key="4">
    <source>
        <dbReference type="Proteomes" id="UP000009046"/>
    </source>
</evidence>
<dbReference type="EMBL" id="AAZO01003319">
    <property type="status" value="NOT_ANNOTATED_CDS"/>
    <property type="molecule type" value="Genomic_DNA"/>
</dbReference>
<accession>E0VLC1</accession>
<feature type="region of interest" description="Disordered" evidence="1">
    <location>
        <begin position="45"/>
        <end position="84"/>
    </location>
</feature>
<reference evidence="2" key="2">
    <citation type="submission" date="2007-04" db="EMBL/GenBank/DDBJ databases">
        <title>The genome of the human body louse.</title>
        <authorList>
            <consortium name="The Human Body Louse Genome Consortium"/>
            <person name="Kirkness E."/>
            <person name="Walenz B."/>
            <person name="Hass B."/>
            <person name="Bruggner R."/>
            <person name="Strausberg R."/>
        </authorList>
    </citation>
    <scope>NUCLEOTIDE SEQUENCE</scope>
    <source>
        <strain evidence="2">USDA</strain>
    </source>
</reference>
<proteinExistence type="predicted"/>
<name>E0VLC1_PEDHC</name>
<dbReference type="HOGENOM" id="CLU_1930083_0_0_1"/>
<evidence type="ECO:0000313" key="3">
    <source>
        <dbReference type="EnsemblMetazoa" id="PHUM285730-PA"/>
    </source>
</evidence>
<organism>
    <name type="scientific">Pediculus humanus subsp. corporis</name>
    <name type="common">Body louse</name>
    <dbReference type="NCBI Taxonomy" id="121224"/>
    <lineage>
        <taxon>Eukaryota</taxon>
        <taxon>Metazoa</taxon>
        <taxon>Ecdysozoa</taxon>
        <taxon>Arthropoda</taxon>
        <taxon>Hexapoda</taxon>
        <taxon>Insecta</taxon>
        <taxon>Pterygota</taxon>
        <taxon>Neoptera</taxon>
        <taxon>Paraneoptera</taxon>
        <taxon>Psocodea</taxon>
        <taxon>Troctomorpha</taxon>
        <taxon>Phthiraptera</taxon>
        <taxon>Anoplura</taxon>
        <taxon>Pediculidae</taxon>
        <taxon>Pediculus</taxon>
    </lineage>
</organism>
<gene>
    <name evidence="3" type="primary">8229539</name>
    <name evidence="2" type="ORF">Phum_PHUM285730</name>
</gene>
<dbReference type="InParanoid" id="E0VLC1"/>
<dbReference type="KEGG" id="phu:Phum_PHUM285730"/>
<dbReference type="AlphaFoldDB" id="E0VLC1"/>
<reference evidence="2" key="1">
    <citation type="submission" date="2007-04" db="EMBL/GenBank/DDBJ databases">
        <title>Annotation of Pediculus humanus corporis strain USDA.</title>
        <authorList>
            <person name="Kirkness E."/>
            <person name="Hannick L."/>
            <person name="Hass B."/>
            <person name="Bruggner R."/>
            <person name="Lawson D."/>
            <person name="Bidwell S."/>
            <person name="Joardar V."/>
            <person name="Caler E."/>
            <person name="Walenz B."/>
            <person name="Inman J."/>
            <person name="Schobel S."/>
            <person name="Galinsky K."/>
            <person name="Amedeo P."/>
            <person name="Strausberg R."/>
        </authorList>
    </citation>
    <scope>NUCLEOTIDE SEQUENCE</scope>
    <source>
        <strain evidence="2">USDA</strain>
    </source>
</reference>
<dbReference type="EnsemblMetazoa" id="PHUM285730-RA">
    <property type="protein sequence ID" value="PHUM285730-PA"/>
    <property type="gene ID" value="PHUM285730"/>
</dbReference>
<dbReference type="VEuPathDB" id="VectorBase:PHUM285730"/>